<sequence length="117" mass="12333">YFFGAGEVRRPTVIVFPPSKEQLQSSNATAVCVAKGGFPSTWTLSWKLGGTPSNSGVFHSPLGEAGGDGLYSWTSTLSLPADQWTKAASVSCEATLAGQNPVTDHNCQYTVPPKKKA</sequence>
<evidence type="ECO:0000313" key="5">
    <source>
        <dbReference type="Proteomes" id="UP000264820"/>
    </source>
</evidence>
<dbReference type="OMA" id="DKQCSAT"/>
<evidence type="ECO:0000313" key="4">
    <source>
        <dbReference type="Ensembl" id="ENSHCOP00000025341.1"/>
    </source>
</evidence>
<organism evidence="4 5">
    <name type="scientific">Hippocampus comes</name>
    <name type="common">Tiger tail seahorse</name>
    <dbReference type="NCBI Taxonomy" id="109280"/>
    <lineage>
        <taxon>Eukaryota</taxon>
        <taxon>Metazoa</taxon>
        <taxon>Chordata</taxon>
        <taxon>Craniata</taxon>
        <taxon>Vertebrata</taxon>
        <taxon>Euteleostomi</taxon>
        <taxon>Actinopterygii</taxon>
        <taxon>Neopterygii</taxon>
        <taxon>Teleostei</taxon>
        <taxon>Neoteleostei</taxon>
        <taxon>Acanthomorphata</taxon>
        <taxon>Syngnathiaria</taxon>
        <taxon>Syngnathiformes</taxon>
        <taxon>Syngnathoidei</taxon>
        <taxon>Syngnathidae</taxon>
        <taxon>Hippocampus</taxon>
    </lineage>
</organism>
<protein>
    <recommendedName>
        <fullName evidence="3">Ig-like domain-containing protein</fullName>
    </recommendedName>
</protein>
<dbReference type="Pfam" id="PF07654">
    <property type="entry name" value="C1-set"/>
    <property type="match status" value="1"/>
</dbReference>
<dbReference type="PROSITE" id="PS50835">
    <property type="entry name" value="IG_LIKE"/>
    <property type="match status" value="1"/>
</dbReference>
<dbReference type="SUPFAM" id="SSF48726">
    <property type="entry name" value="Immunoglobulin"/>
    <property type="match status" value="1"/>
</dbReference>
<dbReference type="Gene3D" id="2.60.40.10">
    <property type="entry name" value="Immunoglobulins"/>
    <property type="match status" value="1"/>
</dbReference>
<dbReference type="Ensembl" id="ENSHCOT00000019441.1">
    <property type="protein sequence ID" value="ENSHCOP00000025341.1"/>
    <property type="gene ID" value="ENSHCOG00000015412.1"/>
</dbReference>
<dbReference type="InterPro" id="IPR050380">
    <property type="entry name" value="Immune_Resp_Modulators"/>
</dbReference>
<keyword evidence="2" id="KW-0393">Immunoglobulin domain</keyword>
<reference evidence="4" key="2">
    <citation type="submission" date="2025-09" db="UniProtKB">
        <authorList>
            <consortium name="Ensembl"/>
        </authorList>
    </citation>
    <scope>IDENTIFICATION</scope>
</reference>
<proteinExistence type="predicted"/>
<keyword evidence="5" id="KW-1185">Reference proteome</keyword>
<evidence type="ECO:0000256" key="1">
    <source>
        <dbReference type="ARBA" id="ARBA00023157"/>
    </source>
</evidence>
<reference evidence="4" key="1">
    <citation type="submission" date="2025-08" db="UniProtKB">
        <authorList>
            <consortium name="Ensembl"/>
        </authorList>
    </citation>
    <scope>IDENTIFICATION</scope>
</reference>
<dbReference type="GeneTree" id="ENSGT01030000234589"/>
<evidence type="ECO:0000259" key="3">
    <source>
        <dbReference type="PROSITE" id="PS50835"/>
    </source>
</evidence>
<dbReference type="AlphaFoldDB" id="A0A3Q3E251"/>
<dbReference type="STRING" id="109280.ENSHCOP00000025341"/>
<dbReference type="InterPro" id="IPR013783">
    <property type="entry name" value="Ig-like_fold"/>
</dbReference>
<dbReference type="Proteomes" id="UP000264820">
    <property type="component" value="Unplaced"/>
</dbReference>
<evidence type="ECO:0000256" key="2">
    <source>
        <dbReference type="ARBA" id="ARBA00023319"/>
    </source>
</evidence>
<dbReference type="FunFam" id="2.60.40.10:FF:000283">
    <property type="entry name" value="Immunoglobulin kappa constant"/>
    <property type="match status" value="1"/>
</dbReference>
<dbReference type="SMART" id="SM00407">
    <property type="entry name" value="IGc1"/>
    <property type="match status" value="1"/>
</dbReference>
<feature type="domain" description="Ig-like" evidence="3">
    <location>
        <begin position="11"/>
        <end position="103"/>
    </location>
</feature>
<name>A0A3Q3E251_HIPCM</name>
<accession>A0A3Q3E251</accession>
<dbReference type="InterPro" id="IPR007110">
    <property type="entry name" value="Ig-like_dom"/>
</dbReference>
<dbReference type="PANTHER" id="PTHR23411">
    <property type="entry name" value="TAPASIN"/>
    <property type="match status" value="1"/>
</dbReference>
<dbReference type="InterPro" id="IPR036179">
    <property type="entry name" value="Ig-like_dom_sf"/>
</dbReference>
<keyword evidence="1" id="KW-1015">Disulfide bond</keyword>
<dbReference type="InterPro" id="IPR003597">
    <property type="entry name" value="Ig_C1-set"/>
</dbReference>